<dbReference type="EnsemblMetazoa" id="GPAI018885-RA">
    <property type="protein sequence ID" value="GPAI018885-PA"/>
    <property type="gene ID" value="GPAI018885"/>
</dbReference>
<proteinExistence type="predicted"/>
<accession>A0A1A9ZM42</accession>
<evidence type="ECO:0000313" key="1">
    <source>
        <dbReference type="EnsemblMetazoa" id="GPAI018885-PA"/>
    </source>
</evidence>
<organism evidence="1 2">
    <name type="scientific">Glossina pallidipes</name>
    <name type="common">Tsetse fly</name>
    <dbReference type="NCBI Taxonomy" id="7398"/>
    <lineage>
        <taxon>Eukaryota</taxon>
        <taxon>Metazoa</taxon>
        <taxon>Ecdysozoa</taxon>
        <taxon>Arthropoda</taxon>
        <taxon>Hexapoda</taxon>
        <taxon>Insecta</taxon>
        <taxon>Pterygota</taxon>
        <taxon>Neoptera</taxon>
        <taxon>Endopterygota</taxon>
        <taxon>Diptera</taxon>
        <taxon>Brachycera</taxon>
        <taxon>Muscomorpha</taxon>
        <taxon>Hippoboscoidea</taxon>
        <taxon>Glossinidae</taxon>
        <taxon>Glossina</taxon>
    </lineage>
</organism>
<reference evidence="2" key="1">
    <citation type="submission" date="2014-03" db="EMBL/GenBank/DDBJ databases">
        <authorList>
            <person name="Aksoy S."/>
            <person name="Warren W."/>
            <person name="Wilson R.K."/>
        </authorList>
    </citation>
    <scope>NUCLEOTIDE SEQUENCE [LARGE SCALE GENOMIC DNA]</scope>
    <source>
        <strain evidence="2">IAEA</strain>
    </source>
</reference>
<protein>
    <submittedName>
        <fullName evidence="1">Uncharacterized protein</fullName>
    </submittedName>
</protein>
<dbReference type="VEuPathDB" id="VectorBase:GPAI018885"/>
<name>A0A1A9ZM42_GLOPL</name>
<evidence type="ECO:0000313" key="2">
    <source>
        <dbReference type="Proteomes" id="UP000092445"/>
    </source>
</evidence>
<dbReference type="Proteomes" id="UP000092445">
    <property type="component" value="Unassembled WGS sequence"/>
</dbReference>
<keyword evidence="2" id="KW-1185">Reference proteome</keyword>
<reference evidence="1" key="2">
    <citation type="submission" date="2020-05" db="UniProtKB">
        <authorList>
            <consortium name="EnsemblMetazoa"/>
        </authorList>
    </citation>
    <scope>IDENTIFICATION</scope>
    <source>
        <strain evidence="1">IAEA</strain>
    </source>
</reference>
<dbReference type="AlphaFoldDB" id="A0A1A9ZM42"/>
<sequence>MNETGRESSAFRAECISIAWLCFLQNNDPDGDLPPGDIDFPAVYLYVKGRIGSSKVNLLRRRSEQHLCNTELVLVFKETYQRMKYYNAYFIELDKSNNAPTERCNKNTIVHRHNSKASGTTTRIKLVCKQNNENVENLLKGLYIFPCLLFIKSVLVSHEDQTRRIFVLIE</sequence>